<accession>A0A1H8GLB8</accession>
<evidence type="ECO:0000313" key="2">
    <source>
        <dbReference type="EMBL" id="SEN44098.1"/>
    </source>
</evidence>
<organism evidence="2 3">
    <name type="scientific">Paenibacillus sophorae</name>
    <dbReference type="NCBI Taxonomy" id="1333845"/>
    <lineage>
        <taxon>Bacteria</taxon>
        <taxon>Bacillati</taxon>
        <taxon>Bacillota</taxon>
        <taxon>Bacilli</taxon>
        <taxon>Bacillales</taxon>
        <taxon>Paenibacillaceae</taxon>
        <taxon>Paenibacillus</taxon>
    </lineage>
</organism>
<name>A0A1H8GLB8_9BACL</name>
<evidence type="ECO:0000313" key="4">
    <source>
        <dbReference type="Proteomes" id="UP000683429"/>
    </source>
</evidence>
<dbReference type="RefSeq" id="WP_036588100.1">
    <property type="nucleotide sequence ID" value="NZ_CP076607.1"/>
</dbReference>
<reference evidence="2 3" key="1">
    <citation type="submission" date="2016-10" db="EMBL/GenBank/DDBJ databases">
        <authorList>
            <person name="de Groot N.N."/>
        </authorList>
    </citation>
    <scope>NUCLEOTIDE SEQUENCE [LARGE SCALE GENOMIC DNA]</scope>
    <source>
        <strain evidence="2 3">CGMCC 1.10238</strain>
    </source>
</reference>
<evidence type="ECO:0000313" key="3">
    <source>
        <dbReference type="Proteomes" id="UP000198809"/>
    </source>
</evidence>
<dbReference type="EMBL" id="FODH01000001">
    <property type="protein sequence ID" value="SEN44098.1"/>
    <property type="molecule type" value="Genomic_DNA"/>
</dbReference>
<keyword evidence="4" id="KW-1185">Reference proteome</keyword>
<gene>
    <name evidence="1" type="ORF">KP014_20265</name>
    <name evidence="2" type="ORF">SAMN04487895_101539</name>
</gene>
<sequence>MRTNILSAKYHGWKIDVKRSFKKNDEVLLKVLIKNPEGELINEHTVENILKSNREVMDEVKKWTYENHIKNSLR</sequence>
<dbReference type="Proteomes" id="UP000683429">
    <property type="component" value="Chromosome"/>
</dbReference>
<dbReference type="EMBL" id="CP076607">
    <property type="protein sequence ID" value="QWU14247.1"/>
    <property type="molecule type" value="Genomic_DNA"/>
</dbReference>
<dbReference type="AlphaFoldDB" id="A0A1H8GLB8"/>
<proteinExistence type="predicted"/>
<dbReference type="STRING" id="1333845.SAMN04487895_101539"/>
<evidence type="ECO:0000313" key="1">
    <source>
        <dbReference type="EMBL" id="QWU14247.1"/>
    </source>
</evidence>
<dbReference type="Proteomes" id="UP000198809">
    <property type="component" value="Unassembled WGS sequence"/>
</dbReference>
<reference evidence="1 4" key="2">
    <citation type="submission" date="2021-06" db="EMBL/GenBank/DDBJ databases">
        <title>Whole genome sequence of Paenibacillus sophorae DSM23020 for comparative genomics.</title>
        <authorList>
            <person name="Kim M.-J."/>
            <person name="Lee G."/>
            <person name="Shin J.-H."/>
        </authorList>
    </citation>
    <scope>NUCLEOTIDE SEQUENCE [LARGE SCALE GENOMIC DNA]</scope>
    <source>
        <strain evidence="1 4">DSM 23020</strain>
    </source>
</reference>
<protein>
    <submittedName>
        <fullName evidence="2">Uncharacterized protein</fullName>
    </submittedName>
</protein>